<evidence type="ECO:0000256" key="1">
    <source>
        <dbReference type="SAM" id="MobiDB-lite"/>
    </source>
</evidence>
<evidence type="ECO:0000313" key="3">
    <source>
        <dbReference type="Proteomes" id="UP000593571"/>
    </source>
</evidence>
<dbReference type="AlphaFoldDB" id="A0A7J8C2V8"/>
<proteinExistence type="predicted"/>
<name>A0A7J8C2V8_ROUAE</name>
<accession>A0A7J8C2V8</accession>
<gene>
    <name evidence="2" type="ORF">HJG63_009470</name>
</gene>
<reference evidence="2 3" key="1">
    <citation type="journal article" date="2020" name="Nature">
        <title>Six reference-quality genomes reveal evolution of bat adaptations.</title>
        <authorList>
            <person name="Jebb D."/>
            <person name="Huang Z."/>
            <person name="Pippel M."/>
            <person name="Hughes G.M."/>
            <person name="Lavrichenko K."/>
            <person name="Devanna P."/>
            <person name="Winkler S."/>
            <person name="Jermiin L.S."/>
            <person name="Skirmuntt E.C."/>
            <person name="Katzourakis A."/>
            <person name="Burkitt-Gray L."/>
            <person name="Ray D.A."/>
            <person name="Sullivan K.A.M."/>
            <person name="Roscito J.G."/>
            <person name="Kirilenko B.M."/>
            <person name="Davalos L.M."/>
            <person name="Corthals A.P."/>
            <person name="Power M.L."/>
            <person name="Jones G."/>
            <person name="Ransome R.D."/>
            <person name="Dechmann D.K.N."/>
            <person name="Locatelli A.G."/>
            <person name="Puechmaille S.J."/>
            <person name="Fedrigo O."/>
            <person name="Jarvis E.D."/>
            <person name="Hiller M."/>
            <person name="Vernes S.C."/>
            <person name="Myers E.W."/>
            <person name="Teeling E.C."/>
        </authorList>
    </citation>
    <scope>NUCLEOTIDE SEQUENCE [LARGE SCALE GENOMIC DNA]</scope>
    <source>
        <strain evidence="2">MRouAeg1</strain>
        <tissue evidence="2">Muscle</tissue>
    </source>
</reference>
<evidence type="ECO:0000313" key="2">
    <source>
        <dbReference type="EMBL" id="KAF6405160.1"/>
    </source>
</evidence>
<keyword evidence="3" id="KW-1185">Reference proteome</keyword>
<dbReference type="Proteomes" id="UP000593571">
    <property type="component" value="Unassembled WGS sequence"/>
</dbReference>
<comment type="caution">
    <text evidence="2">The sequence shown here is derived from an EMBL/GenBank/DDBJ whole genome shotgun (WGS) entry which is preliminary data.</text>
</comment>
<feature type="region of interest" description="Disordered" evidence="1">
    <location>
        <begin position="1"/>
        <end position="22"/>
    </location>
</feature>
<feature type="region of interest" description="Disordered" evidence="1">
    <location>
        <begin position="104"/>
        <end position="193"/>
    </location>
</feature>
<dbReference type="EMBL" id="JACASE010000015">
    <property type="protein sequence ID" value="KAF6405160.1"/>
    <property type="molecule type" value="Genomic_DNA"/>
</dbReference>
<protein>
    <submittedName>
        <fullName evidence="2">Uncharacterized protein</fullName>
    </submittedName>
</protein>
<organism evidence="2 3">
    <name type="scientific">Rousettus aegyptiacus</name>
    <name type="common">Egyptian fruit bat</name>
    <name type="synonym">Pteropus aegyptiacus</name>
    <dbReference type="NCBI Taxonomy" id="9407"/>
    <lineage>
        <taxon>Eukaryota</taxon>
        <taxon>Metazoa</taxon>
        <taxon>Chordata</taxon>
        <taxon>Craniata</taxon>
        <taxon>Vertebrata</taxon>
        <taxon>Euteleostomi</taxon>
        <taxon>Mammalia</taxon>
        <taxon>Eutheria</taxon>
        <taxon>Laurasiatheria</taxon>
        <taxon>Chiroptera</taxon>
        <taxon>Yinpterochiroptera</taxon>
        <taxon>Pteropodoidea</taxon>
        <taxon>Pteropodidae</taxon>
        <taxon>Rousettinae</taxon>
        <taxon>Rousettus</taxon>
    </lineage>
</organism>
<sequence>MGPQSHRSHHEGHARSSSQRVRATEVLKAAPPTVPPGWQSLGGGPAGSFLRPWPAAGLHCWKAGCRETAPRMRGSRLGLRGSLTQGRHSALCCLPAGPTCPLSPGENVGERGQRPPCSPGPQVLERHVRGSPSPHKPPGLGKRGQNWPRHPQDPRGVEGPQATPRQHDSGGHTALSVAGTGGGGAGEGRVLFP</sequence>
<feature type="compositionally biased region" description="Basic residues" evidence="1">
    <location>
        <begin position="1"/>
        <end position="12"/>
    </location>
</feature>